<keyword evidence="1" id="KW-0175">Coiled coil</keyword>
<evidence type="ECO:0000313" key="4">
    <source>
        <dbReference type="Proteomes" id="UP001198893"/>
    </source>
</evidence>
<feature type="coiled-coil region" evidence="1">
    <location>
        <begin position="199"/>
        <end position="240"/>
    </location>
</feature>
<feature type="transmembrane region" description="Helical" evidence="2">
    <location>
        <begin position="143"/>
        <end position="168"/>
    </location>
</feature>
<feature type="transmembrane region" description="Helical" evidence="2">
    <location>
        <begin position="67"/>
        <end position="88"/>
    </location>
</feature>
<gene>
    <name evidence="3" type="ORF">LKD47_14525</name>
</gene>
<sequence>MPQTFYEVLWIFIIYAFIGWCSEVSYAALDRGIFVNRGFLNGPYCPIYGCGVLIVVVLLTPLKKNLLILYLGSFLLTSVLEFITGFVMEKVFHNKWWDYSDKPFNIMGYVCLKFSIFWGLACTFIMLIIHPIIYGFIHLIPHIVGVVLLIIIMTGFAIDVVVTVSTIVKFNRRLKVMDDIAAKIKVLSNQIGENIYENVEEALEKSAEFKEEHAEKIEKLENLRHKYDELLSKKNAVSSRLMKAFPDMKSKHHNEILQKLKKINIRK</sequence>
<accession>A0AAW4WG33</accession>
<dbReference type="Pfam" id="PF06541">
    <property type="entry name" value="ABC_trans_CmpB"/>
    <property type="match status" value="1"/>
</dbReference>
<name>A0AAW4WG33_9FIRM</name>
<feature type="transmembrane region" description="Helical" evidence="2">
    <location>
        <begin position="41"/>
        <end position="61"/>
    </location>
</feature>
<feature type="transmembrane region" description="Helical" evidence="2">
    <location>
        <begin position="109"/>
        <end position="137"/>
    </location>
</feature>
<dbReference type="RefSeq" id="WP_022242288.1">
    <property type="nucleotide sequence ID" value="NZ_JAJEQW010000023.1"/>
</dbReference>
<evidence type="ECO:0000313" key="3">
    <source>
        <dbReference type="EMBL" id="MCC2243494.1"/>
    </source>
</evidence>
<protein>
    <recommendedName>
        <fullName evidence="5">ABC transporter permease</fullName>
    </recommendedName>
</protein>
<evidence type="ECO:0008006" key="5">
    <source>
        <dbReference type="Google" id="ProtNLM"/>
    </source>
</evidence>
<keyword evidence="2" id="KW-0472">Membrane</keyword>
<reference evidence="3" key="1">
    <citation type="submission" date="2021-10" db="EMBL/GenBank/DDBJ databases">
        <title>Anaerobic single-cell dispensing facilitates the cultivation of human gut bacteria.</title>
        <authorList>
            <person name="Afrizal A."/>
        </authorList>
    </citation>
    <scope>NUCLEOTIDE SEQUENCE</scope>
    <source>
        <strain evidence="3">CLA-AA-H204</strain>
    </source>
</reference>
<evidence type="ECO:0000256" key="1">
    <source>
        <dbReference type="SAM" id="Coils"/>
    </source>
</evidence>
<keyword evidence="2" id="KW-0812">Transmembrane</keyword>
<keyword evidence="2" id="KW-1133">Transmembrane helix</keyword>
<comment type="caution">
    <text evidence="3">The sequence shown here is derived from an EMBL/GenBank/DDBJ whole genome shotgun (WGS) entry which is preliminary data.</text>
</comment>
<organism evidence="3 4">
    <name type="scientific">Roseburia amylophila</name>
    <dbReference type="NCBI Taxonomy" id="2981794"/>
    <lineage>
        <taxon>Bacteria</taxon>
        <taxon>Bacillati</taxon>
        <taxon>Bacillota</taxon>
        <taxon>Clostridia</taxon>
        <taxon>Lachnospirales</taxon>
        <taxon>Lachnospiraceae</taxon>
        <taxon>Roseburia</taxon>
    </lineage>
</organism>
<dbReference type="InterPro" id="IPR010540">
    <property type="entry name" value="CmpB_TMEM229"/>
</dbReference>
<evidence type="ECO:0000256" key="2">
    <source>
        <dbReference type="SAM" id="Phobius"/>
    </source>
</evidence>
<dbReference type="Proteomes" id="UP001198893">
    <property type="component" value="Unassembled WGS sequence"/>
</dbReference>
<dbReference type="EMBL" id="JAJEQW010000023">
    <property type="protein sequence ID" value="MCC2243494.1"/>
    <property type="molecule type" value="Genomic_DNA"/>
</dbReference>
<feature type="transmembrane region" description="Helical" evidence="2">
    <location>
        <begin position="6"/>
        <end position="29"/>
    </location>
</feature>
<proteinExistence type="predicted"/>
<dbReference type="AlphaFoldDB" id="A0AAW4WG33"/>